<dbReference type="InterPro" id="IPR001227">
    <property type="entry name" value="Ac_transferase_dom_sf"/>
</dbReference>
<dbReference type="PROSITE" id="PS52019">
    <property type="entry name" value="PKS_MFAS_DH"/>
    <property type="match status" value="1"/>
</dbReference>
<dbReference type="InterPro" id="IPR016035">
    <property type="entry name" value="Acyl_Trfase/lysoPLipase"/>
</dbReference>
<dbReference type="GO" id="GO:0006633">
    <property type="term" value="P:fatty acid biosynthetic process"/>
    <property type="evidence" value="ECO:0007669"/>
    <property type="project" value="TreeGrafter"/>
</dbReference>
<dbReference type="SUPFAM" id="SSF52151">
    <property type="entry name" value="FabD/lysophospholipase-like"/>
    <property type="match status" value="1"/>
</dbReference>
<gene>
    <name evidence="8" type="ORF">LX83_004263</name>
</gene>
<dbReference type="InterPro" id="IPR020807">
    <property type="entry name" value="PKS_DH"/>
</dbReference>
<dbReference type="InterPro" id="IPR009081">
    <property type="entry name" value="PP-bd_ACP"/>
</dbReference>
<keyword evidence="3" id="KW-0808">Transferase</keyword>
<dbReference type="SUPFAM" id="SSF47336">
    <property type="entry name" value="ACP-like"/>
    <property type="match status" value="1"/>
</dbReference>
<dbReference type="Proteomes" id="UP001206128">
    <property type="component" value="Unassembled WGS sequence"/>
</dbReference>
<evidence type="ECO:0000256" key="3">
    <source>
        <dbReference type="ARBA" id="ARBA00022679"/>
    </source>
</evidence>
<dbReference type="Pfam" id="PF22953">
    <property type="entry name" value="SpnB_Rossmann"/>
    <property type="match status" value="1"/>
</dbReference>
<dbReference type="SMART" id="SM01294">
    <property type="entry name" value="PKS_PP_betabranch"/>
    <property type="match status" value="1"/>
</dbReference>
<feature type="region of interest" description="N-terminal hotdog fold" evidence="5">
    <location>
        <begin position="223"/>
        <end position="347"/>
    </location>
</feature>
<reference evidence="8" key="1">
    <citation type="submission" date="2022-06" db="EMBL/GenBank/DDBJ databases">
        <title>Genomic Encyclopedia of Archaeal and Bacterial Type Strains, Phase II (KMG-II): from individual species to whole genera.</title>
        <authorList>
            <person name="Goeker M."/>
        </authorList>
    </citation>
    <scope>NUCLEOTIDE SEQUENCE</scope>
    <source>
        <strain evidence="8">DSM 43935</strain>
    </source>
</reference>
<dbReference type="Pfam" id="PF00698">
    <property type="entry name" value="Acyl_transf_1"/>
    <property type="match status" value="1"/>
</dbReference>
<dbReference type="InterPro" id="IPR020806">
    <property type="entry name" value="PKS_PP-bd"/>
</dbReference>
<dbReference type="InterPro" id="IPR042104">
    <property type="entry name" value="PKS_dehydratase_sf"/>
</dbReference>
<dbReference type="PROSITE" id="PS00012">
    <property type="entry name" value="PHOSPHOPANTETHEINE"/>
    <property type="match status" value="1"/>
</dbReference>
<dbReference type="GO" id="GO:0004312">
    <property type="term" value="F:fatty acid synthase activity"/>
    <property type="evidence" value="ECO:0007669"/>
    <property type="project" value="TreeGrafter"/>
</dbReference>
<evidence type="ECO:0000259" key="6">
    <source>
        <dbReference type="PROSITE" id="PS50075"/>
    </source>
</evidence>
<feature type="region of interest" description="C-terminal hotdog fold" evidence="5">
    <location>
        <begin position="366"/>
        <end position="510"/>
    </location>
</feature>
<dbReference type="PANTHER" id="PTHR43775:SF51">
    <property type="entry name" value="INACTIVE PHENOLPHTHIOCEROL SYNTHESIS POLYKETIDE SYNTHASE TYPE I PKS1-RELATED"/>
    <property type="match status" value="1"/>
</dbReference>
<evidence type="ECO:0000256" key="4">
    <source>
        <dbReference type="ARBA" id="ARBA00022737"/>
    </source>
</evidence>
<dbReference type="InterPro" id="IPR050091">
    <property type="entry name" value="PKS_NRPS_Biosynth_Enz"/>
</dbReference>
<dbReference type="InterPro" id="IPR036736">
    <property type="entry name" value="ACP-like_sf"/>
</dbReference>
<dbReference type="Pfam" id="PF00550">
    <property type="entry name" value="PP-binding"/>
    <property type="match status" value="1"/>
</dbReference>
<evidence type="ECO:0000256" key="2">
    <source>
        <dbReference type="ARBA" id="ARBA00022553"/>
    </source>
</evidence>
<feature type="active site" description="Proton donor; for dehydratase activity" evidence="5">
    <location>
        <position position="427"/>
    </location>
</feature>
<evidence type="ECO:0000313" key="8">
    <source>
        <dbReference type="EMBL" id="MCP2167390.1"/>
    </source>
</evidence>
<evidence type="ECO:0000256" key="1">
    <source>
        <dbReference type="ARBA" id="ARBA00022450"/>
    </source>
</evidence>
<keyword evidence="4" id="KW-0677">Repeat</keyword>
<feature type="non-terminal residue" evidence="8">
    <location>
        <position position="1"/>
    </location>
</feature>
<evidence type="ECO:0000313" key="9">
    <source>
        <dbReference type="Proteomes" id="UP001206128"/>
    </source>
</evidence>
<dbReference type="GO" id="GO:0031177">
    <property type="term" value="F:phosphopantetheine binding"/>
    <property type="evidence" value="ECO:0007669"/>
    <property type="project" value="InterPro"/>
</dbReference>
<name>A0AAE3KHJ0_9PSEU</name>
<protein>
    <submittedName>
        <fullName evidence="8">Phosphopantetheine attachment site</fullName>
    </submittedName>
</protein>
<dbReference type="Gene3D" id="1.10.1200.10">
    <property type="entry name" value="ACP-like"/>
    <property type="match status" value="1"/>
</dbReference>
<dbReference type="SMART" id="SM00827">
    <property type="entry name" value="PKS_AT"/>
    <property type="match status" value="1"/>
</dbReference>
<dbReference type="CDD" id="cd08956">
    <property type="entry name" value="KR_3_FAS_SDR_x"/>
    <property type="match status" value="1"/>
</dbReference>
<dbReference type="SMART" id="SM00826">
    <property type="entry name" value="PKS_DH"/>
    <property type="match status" value="1"/>
</dbReference>
<dbReference type="Gene3D" id="3.30.70.3290">
    <property type="match status" value="1"/>
</dbReference>
<dbReference type="SUPFAM" id="SSF51735">
    <property type="entry name" value="NAD(P)-binding Rossmann-fold domains"/>
    <property type="match status" value="2"/>
</dbReference>
<feature type="domain" description="Carrier" evidence="6">
    <location>
        <begin position="1002"/>
        <end position="1077"/>
    </location>
</feature>
<dbReference type="PROSITE" id="PS50075">
    <property type="entry name" value="CARRIER"/>
    <property type="match status" value="1"/>
</dbReference>
<dbReference type="InterPro" id="IPR036291">
    <property type="entry name" value="NAD(P)-bd_dom_sf"/>
</dbReference>
<dbReference type="AlphaFoldDB" id="A0AAE3KHJ0"/>
<dbReference type="InterPro" id="IPR006162">
    <property type="entry name" value="Ppantetheine_attach_site"/>
</dbReference>
<dbReference type="PANTHER" id="PTHR43775">
    <property type="entry name" value="FATTY ACID SYNTHASE"/>
    <property type="match status" value="1"/>
</dbReference>
<keyword evidence="9" id="KW-1185">Reference proteome</keyword>
<feature type="active site" description="Proton acceptor; for dehydratase activity" evidence="5">
    <location>
        <position position="255"/>
    </location>
</feature>
<dbReference type="InterPro" id="IPR055123">
    <property type="entry name" value="SpnB-like_Rossmann"/>
</dbReference>
<dbReference type="InterPro" id="IPR013968">
    <property type="entry name" value="PKS_KR"/>
</dbReference>
<dbReference type="RefSeq" id="WP_253774236.1">
    <property type="nucleotide sequence ID" value="NZ_JAMTCK010000010.1"/>
</dbReference>
<dbReference type="FunFam" id="3.40.50.720:FF:000381">
    <property type="entry name" value="Probable polyketide synthase pks17"/>
    <property type="match status" value="1"/>
</dbReference>
<dbReference type="InterPro" id="IPR057326">
    <property type="entry name" value="KR_dom"/>
</dbReference>
<dbReference type="Gene3D" id="3.40.366.10">
    <property type="entry name" value="Malonyl-Coenzyme A Acyl Carrier Protein, domain 2"/>
    <property type="match status" value="1"/>
</dbReference>
<evidence type="ECO:0000259" key="7">
    <source>
        <dbReference type="PROSITE" id="PS52019"/>
    </source>
</evidence>
<dbReference type="Pfam" id="PF21089">
    <property type="entry name" value="PKS_DH_N"/>
    <property type="match status" value="1"/>
</dbReference>
<dbReference type="EMBL" id="JAMTCK010000010">
    <property type="protein sequence ID" value="MCP2167390.1"/>
    <property type="molecule type" value="Genomic_DNA"/>
</dbReference>
<feature type="domain" description="PKS/mFAS DH" evidence="7">
    <location>
        <begin position="223"/>
        <end position="510"/>
    </location>
</feature>
<dbReference type="SMART" id="SM00823">
    <property type="entry name" value="PKS_PP"/>
    <property type="match status" value="1"/>
</dbReference>
<dbReference type="InterPro" id="IPR014043">
    <property type="entry name" value="Acyl_transferase_dom"/>
</dbReference>
<dbReference type="Pfam" id="PF08659">
    <property type="entry name" value="KR"/>
    <property type="match status" value="1"/>
</dbReference>
<sequence>WGGRLSVAAVNGPGSTVVSGEVEALEGLLARCAVEGVRARRIPVDYASHSAQVETIRDELLASLAGITPVSSTVPFHSALTGAPIDTASCDAEYWYENLRRTVHFDQAVRGLAAAGHTVFLEVSPHPVLTMGVQQTLDELDHPTGVALGSLRRDEGGMPRLLTSLAELHVHGVAVDFAAVFAGTGAQRVDLPTYAFQRQHYRLPTGTTTTADVSAAGLGPAEHPLLGAVVRMADSDGLLLTGRLSTRTQPWLADHAVLDTVLLPGTAILELAMHAGEQAGCDRIEELTLQAPLVVPDDDAVLVQLVVGAPDESGRRSLDLHSRRADAPERAWTRNATGVLATTTPDEQAAAARSCKLTGNWPPPGATTLDVTDFYQGFAERGYRHGPAFQGLRAAWRRGFEVFAEVRLPADQRGDASRYGVHPALLDAATHAMALAGTSAEGDGGPLPPAHLPFSWNNVTLHAAGAEALRVRIAASGQHEVSLAVSDPTGAPVVSIDALVVRPVSAAQLSSARDTRQDCLYQVDWTALATPAEPVAVPTRWAVLGADEAAVGSLLERAGQDVHPYPDLAALDAALDAGAPVPDAVVVSRIGAPAAGRGDADAVRSATTEVLGLLHHWLADERLAEARLVILTRGAVTVDHGGRIDTAGAAVWGMVRSAQTENPDRFVLVDVDDQDASRRLLPAVLSVREPQLALWQGRVHAARLTGLPHSTVDDLTWTWPAGTVLVTGGTGTLGSLVARHLVATHGVRRLLLTSRRGPGAEGAAELVAELTELGAHVAVVACDAAEREQLAAVLARVPAEHPLTAVVHTAGVLDDGVVSALTPRRFDTVLRPKVDAALNLHELTKDHDLAAFVLFSSAAGTFGTAGQANYAAANAFLDALARQRRAAGLPALSLAWSLWEQRSGMTGRLNDTDLARMARGGMVPLSSREGLALFDAAVAAAEPVVVPVRLNTAVLRANTAPDTVPALLRGLVRGPTKRVTTTAPASGLKDRLAGLPDVQRDEAVLELVRGQVATVLGHQAAAEIPPDRAFKELGFESLTAVELRNRLASATGLRLPATLVFDYPNPAALANHLSATLFPDGAPEQEPEPGEAEIRRALATIPVARLRDTGLLDALLRLAHPGTRDDAPAAEDTGESIDALDVDGLVEMALGNGGSGFAVDVELGDV</sequence>
<evidence type="ECO:0000256" key="5">
    <source>
        <dbReference type="PROSITE-ProRule" id="PRU01363"/>
    </source>
</evidence>
<dbReference type="InterPro" id="IPR049552">
    <property type="entry name" value="PKS_DH_N"/>
</dbReference>
<keyword evidence="2" id="KW-0597">Phosphoprotein</keyword>
<dbReference type="Gene3D" id="3.40.50.720">
    <property type="entry name" value="NAD(P)-binding Rossmann-like Domain"/>
    <property type="match status" value="1"/>
</dbReference>
<comment type="caution">
    <text evidence="8">The sequence shown here is derived from an EMBL/GenBank/DDBJ whole genome shotgun (WGS) entry which is preliminary data.</text>
</comment>
<keyword evidence="1" id="KW-0596">Phosphopantetheine</keyword>
<proteinExistence type="predicted"/>
<dbReference type="Gene3D" id="3.10.129.110">
    <property type="entry name" value="Polyketide synthase dehydratase"/>
    <property type="match status" value="1"/>
</dbReference>
<dbReference type="InterPro" id="IPR049551">
    <property type="entry name" value="PKS_DH_C"/>
</dbReference>
<dbReference type="InterPro" id="IPR049900">
    <property type="entry name" value="PKS_mFAS_DH"/>
</dbReference>
<dbReference type="Pfam" id="PF14765">
    <property type="entry name" value="PS-DH"/>
    <property type="match status" value="1"/>
</dbReference>
<dbReference type="FunFam" id="1.10.1200.10:FF:000007">
    <property type="entry name" value="Probable polyketide synthase pks17"/>
    <property type="match status" value="1"/>
</dbReference>
<organism evidence="8 9">
    <name type="scientific">Goodfellowiella coeruleoviolacea</name>
    <dbReference type="NCBI Taxonomy" id="334858"/>
    <lineage>
        <taxon>Bacteria</taxon>
        <taxon>Bacillati</taxon>
        <taxon>Actinomycetota</taxon>
        <taxon>Actinomycetes</taxon>
        <taxon>Pseudonocardiales</taxon>
        <taxon>Pseudonocardiaceae</taxon>
        <taxon>Goodfellowiella</taxon>
    </lineage>
</organism>
<accession>A0AAE3KHJ0</accession>
<dbReference type="SMART" id="SM00822">
    <property type="entry name" value="PKS_KR"/>
    <property type="match status" value="1"/>
</dbReference>